<gene>
    <name evidence="2" type="ORF">NQ314_009093</name>
</gene>
<evidence type="ECO:0000313" key="2">
    <source>
        <dbReference type="EMBL" id="KAJ8945730.1"/>
    </source>
</evidence>
<reference evidence="2" key="1">
    <citation type="journal article" date="2023" name="Insect Mol. Biol.">
        <title>Genome sequencing provides insights into the evolution of gene families encoding plant cell wall-degrading enzymes in longhorned beetles.</title>
        <authorList>
            <person name="Shin N.R."/>
            <person name="Okamura Y."/>
            <person name="Kirsch R."/>
            <person name="Pauchet Y."/>
        </authorList>
    </citation>
    <scope>NUCLEOTIDE SEQUENCE</scope>
    <source>
        <strain evidence="2">RBIC_L_NR</strain>
    </source>
</reference>
<name>A0AAV8Y2W9_9CUCU</name>
<sequence length="160" mass="18530">MEVAANESNSNFEELLQPVDNLSLESDSDVNKPLFDEESDVEETLKGRQVVHNVNLSNRGTPILIENEKDKESESSVESKVWQMMLANSNSKFKVSPPVFNTFKQEKKHWLERPPISWKRVDNSRIKCEKWLDDVIYQVSMAPPRKYSVEVIPYCEVNNN</sequence>
<protein>
    <submittedName>
        <fullName evidence="2">Uncharacterized protein</fullName>
    </submittedName>
</protein>
<feature type="compositionally biased region" description="Polar residues" evidence="1">
    <location>
        <begin position="1"/>
        <end position="12"/>
    </location>
</feature>
<dbReference type="Proteomes" id="UP001162156">
    <property type="component" value="Unassembled WGS sequence"/>
</dbReference>
<accession>A0AAV8Y2W9</accession>
<dbReference type="AlphaFoldDB" id="A0AAV8Y2W9"/>
<keyword evidence="3" id="KW-1185">Reference proteome</keyword>
<feature type="region of interest" description="Disordered" evidence="1">
    <location>
        <begin position="1"/>
        <end position="31"/>
    </location>
</feature>
<evidence type="ECO:0000313" key="3">
    <source>
        <dbReference type="Proteomes" id="UP001162156"/>
    </source>
</evidence>
<proteinExistence type="predicted"/>
<evidence type="ECO:0000256" key="1">
    <source>
        <dbReference type="SAM" id="MobiDB-lite"/>
    </source>
</evidence>
<comment type="caution">
    <text evidence="2">The sequence shown here is derived from an EMBL/GenBank/DDBJ whole genome shotgun (WGS) entry which is preliminary data.</text>
</comment>
<organism evidence="2 3">
    <name type="scientific">Rhamnusium bicolor</name>
    <dbReference type="NCBI Taxonomy" id="1586634"/>
    <lineage>
        <taxon>Eukaryota</taxon>
        <taxon>Metazoa</taxon>
        <taxon>Ecdysozoa</taxon>
        <taxon>Arthropoda</taxon>
        <taxon>Hexapoda</taxon>
        <taxon>Insecta</taxon>
        <taxon>Pterygota</taxon>
        <taxon>Neoptera</taxon>
        <taxon>Endopterygota</taxon>
        <taxon>Coleoptera</taxon>
        <taxon>Polyphaga</taxon>
        <taxon>Cucujiformia</taxon>
        <taxon>Chrysomeloidea</taxon>
        <taxon>Cerambycidae</taxon>
        <taxon>Lepturinae</taxon>
        <taxon>Rhagiini</taxon>
        <taxon>Rhamnusium</taxon>
    </lineage>
</organism>
<dbReference type="EMBL" id="JANEYF010002500">
    <property type="protein sequence ID" value="KAJ8945730.1"/>
    <property type="molecule type" value="Genomic_DNA"/>
</dbReference>